<sequence>MSLPSGVYTITDTSDNFVGLDQRDPGTLGFIRTQSLVDSLPVVLMKDNGRTRWNIRQIANGAYRLTTSTQSEPLDPIPVVVGPSRELEAVVDPSPDDFSDAWLLQQVNNHPPTYIIRHYPDSNSVWTAPTFASSNPQQIFSVLNLAPMPLQSGKHYSIIGTIDDQPVGVGQPNVGGAQDLLPVVHGPQVPGVTWLLQQLSDRRYALFANLPGTGLSLVPIGVDRSNNKVFALLNPSATNAPGQLDPGSLIAQSEWIITEVQDSNTLDTYIISLFADGADLVWQVNDLFQESGQEQITLQNNQQRLLNQWFQFKLLDA</sequence>
<dbReference type="Gene3D" id="2.80.10.50">
    <property type="match status" value="1"/>
</dbReference>
<evidence type="ECO:0000313" key="2">
    <source>
        <dbReference type="Proteomes" id="UP001213000"/>
    </source>
</evidence>
<organism evidence="1 2">
    <name type="scientific">Leucocoprinus birnbaumii</name>
    <dbReference type="NCBI Taxonomy" id="56174"/>
    <lineage>
        <taxon>Eukaryota</taxon>
        <taxon>Fungi</taxon>
        <taxon>Dikarya</taxon>
        <taxon>Basidiomycota</taxon>
        <taxon>Agaricomycotina</taxon>
        <taxon>Agaricomycetes</taxon>
        <taxon>Agaricomycetidae</taxon>
        <taxon>Agaricales</taxon>
        <taxon>Agaricineae</taxon>
        <taxon>Agaricaceae</taxon>
        <taxon>Leucocoprinus</taxon>
    </lineage>
</organism>
<comment type="caution">
    <text evidence="1">The sequence shown here is derived from an EMBL/GenBank/DDBJ whole genome shotgun (WGS) entry which is preliminary data.</text>
</comment>
<accession>A0AAD5YXB4</accession>
<name>A0AAD5YXB4_9AGAR</name>
<protein>
    <submittedName>
        <fullName evidence="1">Uncharacterized protein</fullName>
    </submittedName>
</protein>
<gene>
    <name evidence="1" type="ORF">NP233_g2418</name>
</gene>
<proteinExistence type="predicted"/>
<dbReference type="Proteomes" id="UP001213000">
    <property type="component" value="Unassembled WGS sequence"/>
</dbReference>
<dbReference type="AlphaFoldDB" id="A0AAD5YXB4"/>
<keyword evidence="2" id="KW-1185">Reference proteome</keyword>
<reference evidence="1" key="1">
    <citation type="submission" date="2022-07" db="EMBL/GenBank/DDBJ databases">
        <title>Genome Sequence of Leucocoprinus birnbaumii.</title>
        <authorList>
            <person name="Buettner E."/>
        </authorList>
    </citation>
    <scope>NUCLEOTIDE SEQUENCE</scope>
    <source>
        <strain evidence="1">VT141</strain>
    </source>
</reference>
<evidence type="ECO:0000313" key="1">
    <source>
        <dbReference type="EMBL" id="KAJ3573471.1"/>
    </source>
</evidence>
<dbReference type="EMBL" id="JANIEX010000102">
    <property type="protein sequence ID" value="KAJ3573471.1"/>
    <property type="molecule type" value="Genomic_DNA"/>
</dbReference>